<feature type="transmembrane region" description="Helical" evidence="5">
    <location>
        <begin position="110"/>
        <end position="127"/>
    </location>
</feature>
<feature type="transmembrane region" description="Helical" evidence="5">
    <location>
        <begin position="149"/>
        <end position="167"/>
    </location>
</feature>
<feature type="transmembrane region" description="Helical" evidence="5">
    <location>
        <begin position="348"/>
        <end position="369"/>
    </location>
</feature>
<dbReference type="AlphaFoldDB" id="A0A3B0QXV6"/>
<protein>
    <recommendedName>
        <fullName evidence="6">O-antigen ligase-related domain-containing protein</fullName>
    </recommendedName>
</protein>
<dbReference type="PANTHER" id="PTHR37422:SF13">
    <property type="entry name" value="LIPOPOLYSACCHARIDE BIOSYNTHESIS PROTEIN PA4999-RELATED"/>
    <property type="match status" value="1"/>
</dbReference>
<evidence type="ECO:0000256" key="5">
    <source>
        <dbReference type="SAM" id="Phobius"/>
    </source>
</evidence>
<gene>
    <name evidence="7" type="ORF">MNBD_DELTA01-867</name>
</gene>
<dbReference type="InterPro" id="IPR051533">
    <property type="entry name" value="WaaL-like"/>
</dbReference>
<dbReference type="EMBL" id="UOEA01000077">
    <property type="protein sequence ID" value="VAV84939.1"/>
    <property type="molecule type" value="Genomic_DNA"/>
</dbReference>
<feature type="transmembrane region" description="Helical" evidence="5">
    <location>
        <begin position="20"/>
        <end position="41"/>
    </location>
</feature>
<evidence type="ECO:0000259" key="6">
    <source>
        <dbReference type="Pfam" id="PF04932"/>
    </source>
</evidence>
<feature type="transmembrane region" description="Helical" evidence="5">
    <location>
        <begin position="219"/>
        <end position="235"/>
    </location>
</feature>
<feature type="transmembrane region" description="Helical" evidence="5">
    <location>
        <begin position="196"/>
        <end position="212"/>
    </location>
</feature>
<evidence type="ECO:0000313" key="7">
    <source>
        <dbReference type="EMBL" id="VAV84939.1"/>
    </source>
</evidence>
<organism evidence="7">
    <name type="scientific">hydrothermal vent metagenome</name>
    <dbReference type="NCBI Taxonomy" id="652676"/>
    <lineage>
        <taxon>unclassified sequences</taxon>
        <taxon>metagenomes</taxon>
        <taxon>ecological metagenomes</taxon>
    </lineage>
</organism>
<evidence type="ECO:0000256" key="2">
    <source>
        <dbReference type="ARBA" id="ARBA00022692"/>
    </source>
</evidence>
<feature type="transmembrane region" description="Helical" evidence="5">
    <location>
        <begin position="316"/>
        <end position="336"/>
    </location>
</feature>
<comment type="subcellular location">
    <subcellularLocation>
        <location evidence="1">Membrane</location>
        <topology evidence="1">Multi-pass membrane protein</topology>
    </subcellularLocation>
</comment>
<dbReference type="GO" id="GO:0016020">
    <property type="term" value="C:membrane"/>
    <property type="evidence" value="ECO:0007669"/>
    <property type="project" value="UniProtKB-SubCell"/>
</dbReference>
<feature type="transmembrane region" description="Helical" evidence="5">
    <location>
        <begin position="174"/>
        <end position="190"/>
    </location>
</feature>
<evidence type="ECO:0000256" key="4">
    <source>
        <dbReference type="ARBA" id="ARBA00023136"/>
    </source>
</evidence>
<accession>A0A3B0QXV6</accession>
<proteinExistence type="predicted"/>
<evidence type="ECO:0000256" key="3">
    <source>
        <dbReference type="ARBA" id="ARBA00022989"/>
    </source>
</evidence>
<feature type="domain" description="O-antigen ligase-related" evidence="6">
    <location>
        <begin position="182"/>
        <end position="325"/>
    </location>
</feature>
<name>A0A3B0QXV6_9ZZZZ</name>
<reference evidence="7" key="1">
    <citation type="submission" date="2018-06" db="EMBL/GenBank/DDBJ databases">
        <authorList>
            <person name="Zhirakovskaya E."/>
        </authorList>
    </citation>
    <scope>NUCLEOTIDE SEQUENCE</scope>
</reference>
<sequence length="449" mass="50572">MWLYFIVILLMPMETHPIMSRVYLGFSVVKWVGFSALLVAFAGNLQMNRKPLLLGSMQGRLFILLFIWVVVHSLSFSGFVLLSPIQVYISFFVFFLLTLSVVNSAERVRLLVWGIVIAMFISSLYGIKEYLFFTRMYGGGRASGTFKDFNYFALSLVIAMPFVYYLLKTVRSELVRMSFYCVMIIYSMALTVTFSRGAFVGIAAMILTTLVISKRKGKTLLVLVILVLVSIHFIPDELFERFNDIKVVEKGEYISGKLASSTNRYYLLKSGMKMIIAHPFVGIGQGNFKRMSKVYEPDLPMPYIAHNNYLQIGAELGLPALFFFMGIIFYTYRSLFRLRRQLVDDPKFALLPTVMIVSLTGFMVTSLFLSAENTKFFWLLIFLTIALERVVREQTQLEAREAIDVEANDLEGVSELAGSAKDSAIAGATVAETKALSTGVQGGWSGGQE</sequence>
<feature type="transmembrane region" description="Helical" evidence="5">
    <location>
        <begin position="85"/>
        <end position="103"/>
    </location>
</feature>
<keyword evidence="4 5" id="KW-0472">Membrane</keyword>
<keyword evidence="3 5" id="KW-1133">Transmembrane helix</keyword>
<dbReference type="InterPro" id="IPR007016">
    <property type="entry name" value="O-antigen_ligase-rel_domated"/>
</dbReference>
<dbReference type="PANTHER" id="PTHR37422">
    <property type="entry name" value="TEICHURONIC ACID BIOSYNTHESIS PROTEIN TUAE"/>
    <property type="match status" value="1"/>
</dbReference>
<keyword evidence="2 5" id="KW-0812">Transmembrane</keyword>
<dbReference type="Pfam" id="PF04932">
    <property type="entry name" value="Wzy_C"/>
    <property type="match status" value="1"/>
</dbReference>
<evidence type="ECO:0000256" key="1">
    <source>
        <dbReference type="ARBA" id="ARBA00004141"/>
    </source>
</evidence>